<organism evidence="2 3">
    <name type="scientific">Kribbella voronezhensis</name>
    <dbReference type="NCBI Taxonomy" id="2512212"/>
    <lineage>
        <taxon>Bacteria</taxon>
        <taxon>Bacillati</taxon>
        <taxon>Actinomycetota</taxon>
        <taxon>Actinomycetes</taxon>
        <taxon>Propionibacteriales</taxon>
        <taxon>Kribbellaceae</taxon>
        <taxon>Kribbella</taxon>
    </lineage>
</organism>
<feature type="domain" description="N-acetyltransferase" evidence="1">
    <location>
        <begin position="8"/>
        <end position="166"/>
    </location>
</feature>
<gene>
    <name evidence="2" type="ORF">EV138_1197</name>
</gene>
<dbReference type="InterPro" id="IPR051531">
    <property type="entry name" value="N-acetyltransferase"/>
</dbReference>
<dbReference type="PANTHER" id="PTHR43792:SF1">
    <property type="entry name" value="N-ACETYLTRANSFERASE DOMAIN-CONTAINING PROTEIN"/>
    <property type="match status" value="1"/>
</dbReference>
<dbReference type="GO" id="GO:0016747">
    <property type="term" value="F:acyltransferase activity, transferring groups other than amino-acyl groups"/>
    <property type="evidence" value="ECO:0007669"/>
    <property type="project" value="InterPro"/>
</dbReference>
<sequence>MILETPRLRLVPLGPEHARELWNVYSDPEVARYVGGDSLTPDSTREQTERWAQTWTDRGYGQSAVILRETGAFLGRIGLSVWPDWNETELGYALSRSSQGKGLAQEGCVAWIDWAGSNLPDDHLIAVINPLNLPSLRLAHRLGFTLSRHETVNDIEVGVHRLDLSR</sequence>
<dbReference type="OrthoDB" id="3533156at2"/>
<dbReference type="Proteomes" id="UP000295151">
    <property type="component" value="Unassembled WGS sequence"/>
</dbReference>
<dbReference type="AlphaFoldDB" id="A0A4R7T6Y6"/>
<dbReference type="InterPro" id="IPR016181">
    <property type="entry name" value="Acyl_CoA_acyltransferase"/>
</dbReference>
<dbReference type="Pfam" id="PF13302">
    <property type="entry name" value="Acetyltransf_3"/>
    <property type="match status" value="1"/>
</dbReference>
<evidence type="ECO:0000313" key="2">
    <source>
        <dbReference type="EMBL" id="TDU87670.1"/>
    </source>
</evidence>
<dbReference type="SUPFAM" id="SSF55729">
    <property type="entry name" value="Acyl-CoA N-acyltransferases (Nat)"/>
    <property type="match status" value="1"/>
</dbReference>
<dbReference type="PANTHER" id="PTHR43792">
    <property type="entry name" value="GNAT FAMILY, PUTATIVE (AFU_ORTHOLOGUE AFUA_3G00765)-RELATED-RELATED"/>
    <property type="match status" value="1"/>
</dbReference>
<dbReference type="InterPro" id="IPR000182">
    <property type="entry name" value="GNAT_dom"/>
</dbReference>
<keyword evidence="3" id="KW-1185">Reference proteome</keyword>
<dbReference type="EMBL" id="SOCE01000001">
    <property type="protein sequence ID" value="TDU87670.1"/>
    <property type="molecule type" value="Genomic_DNA"/>
</dbReference>
<accession>A0A4R7T6Y6</accession>
<reference evidence="2 3" key="1">
    <citation type="submission" date="2019-03" db="EMBL/GenBank/DDBJ databases">
        <title>Genomic Encyclopedia of Type Strains, Phase III (KMG-III): the genomes of soil and plant-associated and newly described type strains.</title>
        <authorList>
            <person name="Whitman W."/>
        </authorList>
    </citation>
    <scope>NUCLEOTIDE SEQUENCE [LARGE SCALE GENOMIC DNA]</scope>
    <source>
        <strain evidence="2 3">VKM Ac-2575</strain>
    </source>
</reference>
<name>A0A4R7T6Y6_9ACTN</name>
<keyword evidence="2" id="KW-0808">Transferase</keyword>
<proteinExistence type="predicted"/>
<dbReference type="RefSeq" id="WP_133977406.1">
    <property type="nucleotide sequence ID" value="NZ_SOCE01000001.1"/>
</dbReference>
<evidence type="ECO:0000313" key="3">
    <source>
        <dbReference type="Proteomes" id="UP000295151"/>
    </source>
</evidence>
<protein>
    <submittedName>
        <fullName evidence="2">RimJ/RimL family protein N-acetyltransferase</fullName>
    </submittedName>
</protein>
<comment type="caution">
    <text evidence="2">The sequence shown here is derived from an EMBL/GenBank/DDBJ whole genome shotgun (WGS) entry which is preliminary data.</text>
</comment>
<dbReference type="PROSITE" id="PS51186">
    <property type="entry name" value="GNAT"/>
    <property type="match status" value="1"/>
</dbReference>
<evidence type="ECO:0000259" key="1">
    <source>
        <dbReference type="PROSITE" id="PS51186"/>
    </source>
</evidence>
<dbReference type="Gene3D" id="3.40.630.30">
    <property type="match status" value="1"/>
</dbReference>